<reference evidence="1" key="1">
    <citation type="submission" date="2019-08" db="EMBL/GenBank/DDBJ databases">
        <authorList>
            <person name="Kucharzyk K."/>
            <person name="Murdoch R.W."/>
            <person name="Higgins S."/>
            <person name="Loffler F."/>
        </authorList>
    </citation>
    <scope>NUCLEOTIDE SEQUENCE</scope>
</reference>
<sequence>MAHGQVARWDDAAIHAHTLVGKPLDDVGGGHRLATRFDQGLALLLREHGANRIRTLAHQGGRAAHGLCALDGGNVAPYLKALLRRRQRRIHIRLARMRHAADLLPGGRVEHRQRLAVCSVLPLPMNEETRIGIAHCQLLLGMCGNAARGTSEGTGFGMASCGHACPVGHYKTKPICLPCLRSLWLLQVSTSLHRGANQVLHHTGRHSAHGR</sequence>
<gene>
    <name evidence="1" type="ORF">SDC9_118317</name>
</gene>
<protein>
    <submittedName>
        <fullName evidence="1">Uncharacterized protein</fullName>
    </submittedName>
</protein>
<comment type="caution">
    <text evidence="1">The sequence shown here is derived from an EMBL/GenBank/DDBJ whole genome shotgun (WGS) entry which is preliminary data.</text>
</comment>
<accession>A0A645C7M5</accession>
<evidence type="ECO:0000313" key="1">
    <source>
        <dbReference type="EMBL" id="MPM71353.1"/>
    </source>
</evidence>
<dbReference type="AlphaFoldDB" id="A0A645C7M5"/>
<proteinExistence type="predicted"/>
<name>A0A645C7M5_9ZZZZ</name>
<organism evidence="1">
    <name type="scientific">bioreactor metagenome</name>
    <dbReference type="NCBI Taxonomy" id="1076179"/>
    <lineage>
        <taxon>unclassified sequences</taxon>
        <taxon>metagenomes</taxon>
        <taxon>ecological metagenomes</taxon>
    </lineage>
</organism>
<dbReference type="EMBL" id="VSSQ01024062">
    <property type="protein sequence ID" value="MPM71353.1"/>
    <property type="molecule type" value="Genomic_DNA"/>
</dbReference>